<dbReference type="AlphaFoldDB" id="A0A8K0SWJ4"/>
<keyword evidence="4" id="KW-0812">Transmembrane</keyword>
<dbReference type="InterPro" id="IPR015915">
    <property type="entry name" value="Kelch-typ_b-propeller"/>
</dbReference>
<dbReference type="SUPFAM" id="SSF50965">
    <property type="entry name" value="Galactose oxidase, central domain"/>
    <property type="match status" value="1"/>
</dbReference>
<proteinExistence type="predicted"/>
<keyword evidence="2" id="KW-0677">Repeat</keyword>
<keyword evidence="5" id="KW-0732">Signal</keyword>
<dbReference type="EMBL" id="JAGPNK010000004">
    <property type="protein sequence ID" value="KAH7322409.1"/>
    <property type="molecule type" value="Genomic_DNA"/>
</dbReference>
<dbReference type="Gene3D" id="2.120.10.80">
    <property type="entry name" value="Kelch-type beta propeller"/>
    <property type="match status" value="1"/>
</dbReference>
<dbReference type="PANTHER" id="PTHR46093:SF18">
    <property type="entry name" value="FIBRONECTIN TYPE-III DOMAIN-CONTAINING PROTEIN"/>
    <property type="match status" value="1"/>
</dbReference>
<keyword evidence="7" id="KW-1185">Reference proteome</keyword>
<dbReference type="Pfam" id="PF24681">
    <property type="entry name" value="Kelch_KLHDC2_KLHL20_DRC7"/>
    <property type="match status" value="1"/>
</dbReference>
<keyword evidence="1" id="KW-0880">Kelch repeat</keyword>
<feature type="compositionally biased region" description="Basic and acidic residues" evidence="3">
    <location>
        <begin position="509"/>
        <end position="521"/>
    </location>
</feature>
<reference evidence="6" key="1">
    <citation type="journal article" date="2021" name="Nat. Commun.">
        <title>Genetic determinants of endophytism in the Arabidopsis root mycobiome.</title>
        <authorList>
            <person name="Mesny F."/>
            <person name="Miyauchi S."/>
            <person name="Thiergart T."/>
            <person name="Pickel B."/>
            <person name="Atanasova L."/>
            <person name="Karlsson M."/>
            <person name="Huettel B."/>
            <person name="Barry K.W."/>
            <person name="Haridas S."/>
            <person name="Chen C."/>
            <person name="Bauer D."/>
            <person name="Andreopoulos W."/>
            <person name="Pangilinan J."/>
            <person name="LaButti K."/>
            <person name="Riley R."/>
            <person name="Lipzen A."/>
            <person name="Clum A."/>
            <person name="Drula E."/>
            <person name="Henrissat B."/>
            <person name="Kohler A."/>
            <person name="Grigoriev I.V."/>
            <person name="Martin F.M."/>
            <person name="Hacquard S."/>
        </authorList>
    </citation>
    <scope>NUCLEOTIDE SEQUENCE</scope>
    <source>
        <strain evidence="6">MPI-CAGE-CH-0235</strain>
    </source>
</reference>
<feature type="chain" id="PRO_5035469793" description="Kelch repeat protein" evidence="5">
    <location>
        <begin position="27"/>
        <end position="555"/>
    </location>
</feature>
<dbReference type="PANTHER" id="PTHR46093">
    <property type="entry name" value="ACYL-COA-BINDING DOMAIN-CONTAINING PROTEIN 5"/>
    <property type="match status" value="1"/>
</dbReference>
<feature type="transmembrane region" description="Helical" evidence="4">
    <location>
        <begin position="474"/>
        <end position="499"/>
    </location>
</feature>
<feature type="region of interest" description="Disordered" evidence="3">
    <location>
        <begin position="439"/>
        <end position="471"/>
    </location>
</feature>
<name>A0A8K0SWJ4_9HYPO</name>
<gene>
    <name evidence="6" type="ORF">B0I35DRAFT_425772</name>
</gene>
<dbReference type="Proteomes" id="UP000813444">
    <property type="component" value="Unassembled WGS sequence"/>
</dbReference>
<comment type="caution">
    <text evidence="6">The sequence shown here is derived from an EMBL/GenBank/DDBJ whole genome shotgun (WGS) entry which is preliminary data.</text>
</comment>
<feature type="compositionally biased region" description="Low complexity" evidence="3">
    <location>
        <begin position="442"/>
        <end position="471"/>
    </location>
</feature>
<evidence type="ECO:0000256" key="2">
    <source>
        <dbReference type="ARBA" id="ARBA00022737"/>
    </source>
</evidence>
<evidence type="ECO:0000256" key="1">
    <source>
        <dbReference type="ARBA" id="ARBA00022441"/>
    </source>
</evidence>
<evidence type="ECO:0000256" key="5">
    <source>
        <dbReference type="SAM" id="SignalP"/>
    </source>
</evidence>
<accession>A0A8K0SWJ4</accession>
<evidence type="ECO:0008006" key="8">
    <source>
        <dbReference type="Google" id="ProtNLM"/>
    </source>
</evidence>
<protein>
    <recommendedName>
        <fullName evidence="8">Kelch repeat protein</fullName>
    </recommendedName>
</protein>
<dbReference type="InterPro" id="IPR011043">
    <property type="entry name" value="Gal_Oxase/kelch_b-propeller"/>
</dbReference>
<sequence>MLPSWVKSAMIALFLAQIIFLRAVTGNSLDNRQSELPTSRRRRGFQSMAVLGSYLYITGGDIASWDTVGPDDFVAINGTSAIALNVSWDNSSVEIIVTESDARPLVKERPALWTDAERNTIYQWGGEVGFRDDAEQENHLWEFSPDGNGSGTWSTSSPSNPETFRDILQGDAGPTAFCGGYGLYLGGAGNPSTDNRFRDVSYSNGTPIPGLLKYNASSRAWSNESAVAYSFPHGTSFLGQATCVTGFRSNALFVPLGGHDVAPGTANERQIRSFNNITMYNPVDGRWYWQQTSGTPPGGRDLFCMVGVASRNTFEIFVYGGRGTDGYFNDIHILSIPAFQWFRVPVSSPTRIFHACALAGNRQMIVSGGINSDWDWRREDEWTNSLGVFDLSSLEWRSNYDADALEYESPEVVRSWYQEGNTRSIIWSSDSVRDLFIPQSQTDESTTTSSSTLPTTATTSSAPTDSTTSPSDSIGVIVGATLGSIGAVVILVLVGVIIAQRRGQAQRRGSKEKSRPRRDELLPDQLHYTPVLHEVDINPNRGPELDSNARSELQG</sequence>
<keyword evidence="4" id="KW-1133">Transmembrane helix</keyword>
<feature type="signal peptide" evidence="5">
    <location>
        <begin position="1"/>
        <end position="26"/>
    </location>
</feature>
<evidence type="ECO:0000313" key="7">
    <source>
        <dbReference type="Proteomes" id="UP000813444"/>
    </source>
</evidence>
<evidence type="ECO:0000256" key="4">
    <source>
        <dbReference type="SAM" id="Phobius"/>
    </source>
</evidence>
<organism evidence="6 7">
    <name type="scientific">Stachybotrys elegans</name>
    <dbReference type="NCBI Taxonomy" id="80388"/>
    <lineage>
        <taxon>Eukaryota</taxon>
        <taxon>Fungi</taxon>
        <taxon>Dikarya</taxon>
        <taxon>Ascomycota</taxon>
        <taxon>Pezizomycotina</taxon>
        <taxon>Sordariomycetes</taxon>
        <taxon>Hypocreomycetidae</taxon>
        <taxon>Hypocreales</taxon>
        <taxon>Stachybotryaceae</taxon>
        <taxon>Stachybotrys</taxon>
    </lineage>
</organism>
<keyword evidence="4" id="KW-0472">Membrane</keyword>
<evidence type="ECO:0000256" key="3">
    <source>
        <dbReference type="SAM" id="MobiDB-lite"/>
    </source>
</evidence>
<feature type="region of interest" description="Disordered" evidence="3">
    <location>
        <begin position="503"/>
        <end position="555"/>
    </location>
</feature>
<evidence type="ECO:0000313" key="6">
    <source>
        <dbReference type="EMBL" id="KAH7322409.1"/>
    </source>
</evidence>
<dbReference type="OrthoDB" id="540004at2759"/>